<feature type="domain" description="Phosphatidylinositol transfer protein N-terminal" evidence="2">
    <location>
        <begin position="1"/>
        <end position="93"/>
    </location>
</feature>
<protein>
    <submittedName>
        <fullName evidence="3">Phosphatidylinositol transfer protein cytoplasmic 1</fullName>
    </submittedName>
</protein>
<evidence type="ECO:0000256" key="1">
    <source>
        <dbReference type="SAM" id="MobiDB-lite"/>
    </source>
</evidence>
<reference evidence="3 4" key="1">
    <citation type="journal article" date="2010" name="Nature">
        <title>The genome of a songbird.</title>
        <authorList>
            <person name="Warren W.C."/>
            <person name="Clayton D.F."/>
            <person name="Ellegren H."/>
            <person name="Arnold A.P."/>
            <person name="Hillier L.W."/>
            <person name="Kunstner A."/>
            <person name="Searle S."/>
            <person name="White S."/>
            <person name="Vilella A.J."/>
            <person name="Fairley S."/>
            <person name="Heger A."/>
            <person name="Kong L."/>
            <person name="Ponting C.P."/>
            <person name="Jarvis E.D."/>
            <person name="Mello C.V."/>
            <person name="Minx P."/>
            <person name="Lovell P."/>
            <person name="Velho T.A."/>
            <person name="Ferris M."/>
            <person name="Balakrishnan C.N."/>
            <person name="Sinha S."/>
            <person name="Blatti C."/>
            <person name="London S.E."/>
            <person name="Li Y."/>
            <person name="Lin Y.C."/>
            <person name="George J."/>
            <person name="Sweedler J."/>
            <person name="Southey B."/>
            <person name="Gunaratne P."/>
            <person name="Watson M."/>
            <person name="Nam K."/>
            <person name="Backstrom N."/>
            <person name="Smeds L."/>
            <person name="Nabholz B."/>
            <person name="Itoh Y."/>
            <person name="Whitney O."/>
            <person name="Pfenning A.R."/>
            <person name="Howard J."/>
            <person name="Volker M."/>
            <person name="Skinner B.M."/>
            <person name="Griffin D.K."/>
            <person name="Ye L."/>
            <person name="McLaren W.M."/>
            <person name="Flicek P."/>
            <person name="Quesada V."/>
            <person name="Velasco G."/>
            <person name="Lopez-Otin C."/>
            <person name="Puente X.S."/>
            <person name="Olender T."/>
            <person name="Lancet D."/>
            <person name="Smit A.F."/>
            <person name="Hubley R."/>
            <person name="Konkel M.K."/>
            <person name="Walker J.A."/>
            <person name="Batzer M.A."/>
            <person name="Gu W."/>
            <person name="Pollock D.D."/>
            <person name="Chen L."/>
            <person name="Cheng Z."/>
            <person name="Eichler E.E."/>
            <person name="Stapley J."/>
            <person name="Slate J."/>
            <person name="Ekblom R."/>
            <person name="Birkhead T."/>
            <person name="Burke T."/>
            <person name="Burt D."/>
            <person name="Scharff C."/>
            <person name="Adam I."/>
            <person name="Richard H."/>
            <person name="Sultan M."/>
            <person name="Soldatov A."/>
            <person name="Lehrach H."/>
            <person name="Edwards S.V."/>
            <person name="Yang S.P."/>
            <person name="Li X."/>
            <person name="Graves T."/>
            <person name="Fulton L."/>
            <person name="Nelson J."/>
            <person name="Chinwalla A."/>
            <person name="Hou S."/>
            <person name="Mardis E.R."/>
            <person name="Wilson R.K."/>
        </authorList>
    </citation>
    <scope>NUCLEOTIDE SEQUENCE [LARGE SCALE GENOMIC DNA]</scope>
</reference>
<dbReference type="InterPro" id="IPR001666">
    <property type="entry name" value="PI_transfer"/>
</dbReference>
<reference evidence="3" key="2">
    <citation type="submission" date="2025-08" db="UniProtKB">
        <authorList>
            <consortium name="Ensembl"/>
        </authorList>
    </citation>
    <scope>IDENTIFICATION</scope>
</reference>
<evidence type="ECO:0000313" key="3">
    <source>
        <dbReference type="Ensembl" id="ENSTGUP00000034509.1"/>
    </source>
</evidence>
<evidence type="ECO:0000313" key="4">
    <source>
        <dbReference type="Proteomes" id="UP000007754"/>
    </source>
</evidence>
<dbReference type="Pfam" id="PF02121">
    <property type="entry name" value="IP_trans"/>
    <property type="match status" value="2"/>
</dbReference>
<dbReference type="InterPro" id="IPR055261">
    <property type="entry name" value="PI_transfer_N"/>
</dbReference>
<proteinExistence type="predicted"/>
<reference evidence="3" key="3">
    <citation type="submission" date="2025-09" db="UniProtKB">
        <authorList>
            <consortium name="Ensembl"/>
        </authorList>
    </citation>
    <scope>IDENTIFICATION</scope>
</reference>
<dbReference type="Proteomes" id="UP000007754">
    <property type="component" value="Chromosome 18"/>
</dbReference>
<keyword evidence="4" id="KW-1185">Reference proteome</keyword>
<dbReference type="Ensembl" id="ENSTGUT00000038550.1">
    <property type="protein sequence ID" value="ENSTGUP00000034509.1"/>
    <property type="gene ID" value="ENSTGUG00000004478.2"/>
</dbReference>
<organism evidence="3 4">
    <name type="scientific">Taeniopygia guttata</name>
    <name type="common">Zebra finch</name>
    <name type="synonym">Poephila guttata</name>
    <dbReference type="NCBI Taxonomy" id="59729"/>
    <lineage>
        <taxon>Eukaryota</taxon>
        <taxon>Metazoa</taxon>
        <taxon>Chordata</taxon>
        <taxon>Craniata</taxon>
        <taxon>Vertebrata</taxon>
        <taxon>Euteleostomi</taxon>
        <taxon>Archelosauria</taxon>
        <taxon>Archosauria</taxon>
        <taxon>Dinosauria</taxon>
        <taxon>Saurischia</taxon>
        <taxon>Theropoda</taxon>
        <taxon>Coelurosauria</taxon>
        <taxon>Aves</taxon>
        <taxon>Neognathae</taxon>
        <taxon>Neoaves</taxon>
        <taxon>Telluraves</taxon>
        <taxon>Australaves</taxon>
        <taxon>Passeriformes</taxon>
        <taxon>Passeroidea</taxon>
        <taxon>Estrildidae</taxon>
        <taxon>Estrildinae</taxon>
        <taxon>Taeniopygia</taxon>
    </lineage>
</organism>
<feature type="compositionally biased region" description="Low complexity" evidence="1">
    <location>
        <begin position="231"/>
        <end position="254"/>
    </location>
</feature>
<dbReference type="GO" id="GO:0005737">
    <property type="term" value="C:cytoplasm"/>
    <property type="evidence" value="ECO:0007669"/>
    <property type="project" value="TreeGrafter"/>
</dbReference>
<name>A0A674HFH5_TAEGU</name>
<dbReference type="GO" id="GO:0035091">
    <property type="term" value="F:phosphatidylinositol binding"/>
    <property type="evidence" value="ECO:0007669"/>
    <property type="project" value="TreeGrafter"/>
</dbReference>
<dbReference type="PRINTS" id="PR00391">
    <property type="entry name" value="PITRANSFER"/>
</dbReference>
<dbReference type="PANTHER" id="PTHR10658">
    <property type="entry name" value="PHOSPHATIDYLINOSITOL TRANSFER PROTEIN"/>
    <property type="match status" value="1"/>
</dbReference>
<dbReference type="Gene3D" id="3.30.530.20">
    <property type="match status" value="2"/>
</dbReference>
<dbReference type="SUPFAM" id="SSF55961">
    <property type="entry name" value="Bet v1-like"/>
    <property type="match status" value="1"/>
</dbReference>
<evidence type="ECO:0000259" key="2">
    <source>
        <dbReference type="Pfam" id="PF02121"/>
    </source>
</evidence>
<dbReference type="InterPro" id="IPR023393">
    <property type="entry name" value="START-like_dom_sf"/>
</dbReference>
<dbReference type="GO" id="GO:0008526">
    <property type="term" value="F:phosphatidylinositol transfer activity"/>
    <property type="evidence" value="ECO:0007669"/>
    <property type="project" value="TreeGrafter"/>
</dbReference>
<gene>
    <name evidence="3" type="primary">PITPNC1</name>
</gene>
<sequence>MLMKEYRICMPLTVEEYRIGQLYMISKHSHEQSDRGEGVEVVQNEPYEDPNHGNGQLTEKRVYLNRQVHWARAVVPKIFYVTEKAWNYYPYTIFDKEAKDLEREICFIDIASDEIPERYYKESEDPKYFKSQKTGRGQLKEGWRETHQPIMCSYKLVTVKFEVWGLQTRVEQFVHKVVRDILLIGHRQAFAWVDEWYDMTMDEVREFERATQEATNKKIGVFPPAISISNTSMPSSTRSAPSSAPSTPLSTDAPDFLTVPKDRPRKKSAPETLTLPDPSKKTF</sequence>
<dbReference type="GeneTree" id="ENSGT00940000160720"/>
<dbReference type="AlphaFoldDB" id="A0A674HFH5"/>
<feature type="region of interest" description="Disordered" evidence="1">
    <location>
        <begin position="230"/>
        <end position="283"/>
    </location>
</feature>
<feature type="domain" description="Phosphatidylinositol transfer protein N-terminal" evidence="2">
    <location>
        <begin position="102"/>
        <end position="213"/>
    </location>
</feature>
<accession>A0A674HFH5</accession>
<dbReference type="FunFam" id="3.30.530.20:FF:000113">
    <property type="entry name" value="Phosphatidylinositol transfer protein cytoplasmic 1"/>
    <property type="match status" value="1"/>
</dbReference>
<dbReference type="PANTHER" id="PTHR10658:SF55">
    <property type="entry name" value="CYTOPLASMIC PHOSPHATIDYLINOSITOL TRANSFER PROTEIN 1"/>
    <property type="match status" value="1"/>
</dbReference>